<accession>A0A0G0RM90</accession>
<proteinExistence type="predicted"/>
<keyword evidence="1" id="KW-0472">Membrane</keyword>
<gene>
    <name evidence="2" type="ORF">UT84_C0003G0016</name>
</gene>
<dbReference type="AlphaFoldDB" id="A0A0G0RM90"/>
<sequence>MQVMITLSFGDFIVLFLMNLVLAVIVAYAVNYAKRRAELSAEEGSNDKEYLKKVIRESIAETRNVLTELRVNEFIVPTGKRRLSRMNSLVEKLSLADSELGTKFWDLVNVPTFISTINKTYEGVDHDPKVTEYRTKIINSYLKDLEWALQRCAELEKNPIVK</sequence>
<dbReference type="Proteomes" id="UP000034531">
    <property type="component" value="Unassembled WGS sequence"/>
</dbReference>
<evidence type="ECO:0000313" key="2">
    <source>
        <dbReference type="EMBL" id="KKR51021.1"/>
    </source>
</evidence>
<evidence type="ECO:0000256" key="1">
    <source>
        <dbReference type="SAM" id="Phobius"/>
    </source>
</evidence>
<protein>
    <submittedName>
        <fullName evidence="2">Uncharacterized protein</fullName>
    </submittedName>
</protein>
<organism evidence="2 3">
    <name type="scientific">Candidatus Curtissbacteria bacterium GW2011_GWA1_40_16</name>
    <dbReference type="NCBI Taxonomy" id="1618405"/>
    <lineage>
        <taxon>Bacteria</taxon>
        <taxon>Candidatus Curtissiibacteriota</taxon>
    </lineage>
</organism>
<keyword evidence="1" id="KW-1133">Transmembrane helix</keyword>
<feature type="transmembrane region" description="Helical" evidence="1">
    <location>
        <begin position="12"/>
        <end position="30"/>
    </location>
</feature>
<keyword evidence="1" id="KW-0812">Transmembrane</keyword>
<reference evidence="2 3" key="1">
    <citation type="journal article" date="2015" name="Nature">
        <title>rRNA introns, odd ribosomes, and small enigmatic genomes across a large radiation of phyla.</title>
        <authorList>
            <person name="Brown C.T."/>
            <person name="Hug L.A."/>
            <person name="Thomas B.C."/>
            <person name="Sharon I."/>
            <person name="Castelle C.J."/>
            <person name="Singh A."/>
            <person name="Wilkins M.J."/>
            <person name="Williams K.H."/>
            <person name="Banfield J.F."/>
        </authorList>
    </citation>
    <scope>NUCLEOTIDE SEQUENCE [LARGE SCALE GENOMIC DNA]</scope>
</reference>
<comment type="caution">
    <text evidence="2">The sequence shown here is derived from an EMBL/GenBank/DDBJ whole genome shotgun (WGS) entry which is preliminary data.</text>
</comment>
<dbReference type="EMBL" id="LBYI01000003">
    <property type="protein sequence ID" value="KKR51021.1"/>
    <property type="molecule type" value="Genomic_DNA"/>
</dbReference>
<name>A0A0G0RM90_9BACT</name>
<evidence type="ECO:0000313" key="3">
    <source>
        <dbReference type="Proteomes" id="UP000034531"/>
    </source>
</evidence>